<feature type="non-terminal residue" evidence="1">
    <location>
        <position position="1"/>
    </location>
</feature>
<comment type="caution">
    <text evidence="1">The sequence shown here is derived from an EMBL/GenBank/DDBJ whole genome shotgun (WGS) entry which is preliminary data.</text>
</comment>
<dbReference type="Proteomes" id="UP000289340">
    <property type="component" value="Chromosome 11"/>
</dbReference>
<sequence length="59" mass="6968">IQVYFMDTQIWYALFTTLCGGLVGAFDRLGEVIINFILFLSCHVQREFEIHYLIDFLSF</sequence>
<gene>
    <name evidence="1" type="ORF">D0Y65_030911</name>
</gene>
<feature type="non-terminal residue" evidence="1">
    <location>
        <position position="59"/>
    </location>
</feature>
<proteinExistence type="predicted"/>
<reference evidence="1 2" key="1">
    <citation type="submission" date="2018-09" db="EMBL/GenBank/DDBJ databases">
        <title>A high-quality reference genome of wild soybean provides a powerful tool to mine soybean genomes.</title>
        <authorList>
            <person name="Xie M."/>
            <person name="Chung C.Y.L."/>
            <person name="Li M.-W."/>
            <person name="Wong F.-L."/>
            <person name="Chan T.-F."/>
            <person name="Lam H.-M."/>
        </authorList>
    </citation>
    <scope>NUCLEOTIDE SEQUENCE [LARGE SCALE GENOMIC DNA]</scope>
    <source>
        <strain evidence="2">cv. W05</strain>
        <tissue evidence="1">Hypocotyl of etiolated seedlings</tissue>
    </source>
</reference>
<evidence type="ECO:0000313" key="2">
    <source>
        <dbReference type="Proteomes" id="UP000289340"/>
    </source>
</evidence>
<organism evidence="1 2">
    <name type="scientific">Glycine soja</name>
    <name type="common">Wild soybean</name>
    <dbReference type="NCBI Taxonomy" id="3848"/>
    <lineage>
        <taxon>Eukaryota</taxon>
        <taxon>Viridiplantae</taxon>
        <taxon>Streptophyta</taxon>
        <taxon>Embryophyta</taxon>
        <taxon>Tracheophyta</taxon>
        <taxon>Spermatophyta</taxon>
        <taxon>Magnoliopsida</taxon>
        <taxon>eudicotyledons</taxon>
        <taxon>Gunneridae</taxon>
        <taxon>Pentapetalae</taxon>
        <taxon>rosids</taxon>
        <taxon>fabids</taxon>
        <taxon>Fabales</taxon>
        <taxon>Fabaceae</taxon>
        <taxon>Papilionoideae</taxon>
        <taxon>50 kb inversion clade</taxon>
        <taxon>NPAAA clade</taxon>
        <taxon>indigoferoid/millettioid clade</taxon>
        <taxon>Phaseoleae</taxon>
        <taxon>Glycine</taxon>
        <taxon>Glycine subgen. Soja</taxon>
    </lineage>
</organism>
<name>A0A445I5W6_GLYSO</name>
<dbReference type="AlphaFoldDB" id="A0A445I5W6"/>
<accession>A0A445I5W6</accession>
<keyword evidence="2" id="KW-1185">Reference proteome</keyword>
<protein>
    <submittedName>
        <fullName evidence="1">Callose synthase 5</fullName>
    </submittedName>
</protein>
<dbReference type="EMBL" id="QZWG01000011">
    <property type="protein sequence ID" value="RZB81404.1"/>
    <property type="molecule type" value="Genomic_DNA"/>
</dbReference>
<evidence type="ECO:0000313" key="1">
    <source>
        <dbReference type="EMBL" id="RZB81404.1"/>
    </source>
</evidence>